<name>A0A812UQP6_9DINO</name>
<dbReference type="OrthoDB" id="436983at2759"/>
<reference evidence="1" key="1">
    <citation type="submission" date="2021-02" db="EMBL/GenBank/DDBJ databases">
        <authorList>
            <person name="Dougan E. K."/>
            <person name="Rhodes N."/>
            <person name="Thang M."/>
            <person name="Chan C."/>
        </authorList>
    </citation>
    <scope>NUCLEOTIDE SEQUENCE</scope>
</reference>
<dbReference type="EMBL" id="CAJNJA010027475">
    <property type="protein sequence ID" value="CAE7576689.1"/>
    <property type="molecule type" value="Genomic_DNA"/>
</dbReference>
<sequence length="247" mass="26182">MEQDGSLFLSHVDIVSKLAACDCISSTQPDADEIGSNKYSGVALQLPSEPKQLALAAHSTGALTKGKVAIASLQQLGLNPLAAVEVFFTELQPFQAAEIARRFFGDDFSVVAAPDEGEDWRLLPEVPLSPTAPPLIVAGLPVSRAAEAVKQLQDAGHTLLYVGAAESEVKAVEAASIPSAFGLCGCQAVQSAADVVLLSDFVGSLAFAKWRCSMAVTSPEKYEVQLQIEFRVEEFGQHTFLCVTDSQ</sequence>
<gene>
    <name evidence="1" type="ORF">SNEC2469_LOCUS16811</name>
</gene>
<dbReference type="AlphaFoldDB" id="A0A812UQP6"/>
<organism evidence="1 2">
    <name type="scientific">Symbiodinium necroappetens</name>
    <dbReference type="NCBI Taxonomy" id="1628268"/>
    <lineage>
        <taxon>Eukaryota</taxon>
        <taxon>Sar</taxon>
        <taxon>Alveolata</taxon>
        <taxon>Dinophyceae</taxon>
        <taxon>Suessiales</taxon>
        <taxon>Symbiodiniaceae</taxon>
        <taxon>Symbiodinium</taxon>
    </lineage>
</organism>
<dbReference type="InterPro" id="IPR023214">
    <property type="entry name" value="HAD_sf"/>
</dbReference>
<dbReference type="Proteomes" id="UP000601435">
    <property type="component" value="Unassembled WGS sequence"/>
</dbReference>
<evidence type="ECO:0000313" key="1">
    <source>
        <dbReference type="EMBL" id="CAE7576689.1"/>
    </source>
</evidence>
<comment type="caution">
    <text evidence="1">The sequence shown here is derived from an EMBL/GenBank/DDBJ whole genome shotgun (WGS) entry which is preliminary data.</text>
</comment>
<protein>
    <submittedName>
        <fullName evidence="1">Uncharacterized protein</fullName>
    </submittedName>
</protein>
<accession>A0A812UQP6</accession>
<dbReference type="Gene3D" id="3.40.50.1000">
    <property type="entry name" value="HAD superfamily/HAD-like"/>
    <property type="match status" value="1"/>
</dbReference>
<proteinExistence type="predicted"/>
<keyword evidence="2" id="KW-1185">Reference proteome</keyword>
<evidence type="ECO:0000313" key="2">
    <source>
        <dbReference type="Proteomes" id="UP000601435"/>
    </source>
</evidence>